<keyword evidence="3" id="KW-0175">Coiled coil</keyword>
<dbReference type="InterPro" id="IPR024930">
    <property type="entry name" value="Skp_dom_sf"/>
</dbReference>
<dbReference type="SMART" id="SM00935">
    <property type="entry name" value="OmpH"/>
    <property type="match status" value="1"/>
</dbReference>
<reference evidence="5 6" key="1">
    <citation type="submission" date="2020-04" db="EMBL/GenBank/DDBJ databases">
        <title>Flammeovirgaceae bacterium KN852 isolated from deep sea.</title>
        <authorList>
            <person name="Zhang D.-C."/>
        </authorList>
    </citation>
    <scope>NUCLEOTIDE SEQUENCE [LARGE SCALE GENOMIC DNA]</scope>
    <source>
        <strain evidence="5 6">KN852</strain>
    </source>
</reference>
<accession>A0A848J4C0</accession>
<dbReference type="PANTHER" id="PTHR35089">
    <property type="entry name" value="CHAPERONE PROTEIN SKP"/>
    <property type="match status" value="1"/>
</dbReference>
<dbReference type="RefSeq" id="WP_169682328.1">
    <property type="nucleotide sequence ID" value="NZ_JABBNU010000007.1"/>
</dbReference>
<name>A0A848J4C0_9BACT</name>
<feature type="coiled-coil region" evidence="3">
    <location>
        <begin position="60"/>
        <end position="134"/>
    </location>
</feature>
<evidence type="ECO:0008006" key="7">
    <source>
        <dbReference type="Google" id="ProtNLM"/>
    </source>
</evidence>
<dbReference type="InterPro" id="IPR005632">
    <property type="entry name" value="Chaperone_Skp"/>
</dbReference>
<evidence type="ECO:0000256" key="1">
    <source>
        <dbReference type="ARBA" id="ARBA00009091"/>
    </source>
</evidence>
<dbReference type="Proteomes" id="UP000559010">
    <property type="component" value="Unassembled WGS sequence"/>
</dbReference>
<comment type="caution">
    <text evidence="5">The sequence shown here is derived from an EMBL/GenBank/DDBJ whole genome shotgun (WGS) entry which is preliminary data.</text>
</comment>
<evidence type="ECO:0000313" key="6">
    <source>
        <dbReference type="Proteomes" id="UP000559010"/>
    </source>
</evidence>
<evidence type="ECO:0000256" key="3">
    <source>
        <dbReference type="SAM" id="Coils"/>
    </source>
</evidence>
<keyword evidence="2 4" id="KW-0732">Signal</keyword>
<dbReference type="SUPFAM" id="SSF111384">
    <property type="entry name" value="OmpH-like"/>
    <property type="match status" value="1"/>
</dbReference>
<evidence type="ECO:0000313" key="5">
    <source>
        <dbReference type="EMBL" id="NMM49324.1"/>
    </source>
</evidence>
<feature type="chain" id="PRO_5032475185" description="Periplasmic chaperone for outer membrane proteins Skp" evidence="4">
    <location>
        <begin position="21"/>
        <end position="219"/>
    </location>
</feature>
<dbReference type="GO" id="GO:0051082">
    <property type="term" value="F:unfolded protein binding"/>
    <property type="evidence" value="ECO:0007669"/>
    <property type="project" value="InterPro"/>
</dbReference>
<dbReference type="GO" id="GO:0050821">
    <property type="term" value="P:protein stabilization"/>
    <property type="evidence" value="ECO:0007669"/>
    <property type="project" value="TreeGrafter"/>
</dbReference>
<proteinExistence type="inferred from homology"/>
<dbReference type="EMBL" id="JABBNU010000007">
    <property type="protein sequence ID" value="NMM49324.1"/>
    <property type="molecule type" value="Genomic_DNA"/>
</dbReference>
<dbReference type="Pfam" id="PF03938">
    <property type="entry name" value="OmpH"/>
    <property type="match status" value="1"/>
</dbReference>
<gene>
    <name evidence="5" type="ORF">HH304_13010</name>
</gene>
<dbReference type="PROSITE" id="PS51257">
    <property type="entry name" value="PROKAR_LIPOPROTEIN"/>
    <property type="match status" value="1"/>
</dbReference>
<organism evidence="5 6">
    <name type="scientific">Marinigracilibium pacificum</name>
    <dbReference type="NCBI Taxonomy" id="2729599"/>
    <lineage>
        <taxon>Bacteria</taxon>
        <taxon>Pseudomonadati</taxon>
        <taxon>Bacteroidota</taxon>
        <taxon>Cytophagia</taxon>
        <taxon>Cytophagales</taxon>
        <taxon>Flammeovirgaceae</taxon>
        <taxon>Marinigracilibium</taxon>
    </lineage>
</organism>
<comment type="similarity">
    <text evidence="1">Belongs to the Skp family.</text>
</comment>
<feature type="signal peptide" evidence="4">
    <location>
        <begin position="1"/>
        <end position="20"/>
    </location>
</feature>
<evidence type="ECO:0000256" key="2">
    <source>
        <dbReference type="ARBA" id="ARBA00022729"/>
    </source>
</evidence>
<dbReference type="PANTHER" id="PTHR35089:SF1">
    <property type="entry name" value="CHAPERONE PROTEIN SKP"/>
    <property type="match status" value="1"/>
</dbReference>
<dbReference type="Gene3D" id="3.30.910.20">
    <property type="entry name" value="Skp domain"/>
    <property type="match status" value="1"/>
</dbReference>
<protein>
    <recommendedName>
        <fullName evidence="7">Periplasmic chaperone for outer membrane proteins Skp</fullName>
    </recommendedName>
</protein>
<sequence length="219" mass="24839">MKSGDFMKNIFKISSFLAFAVLIFVSCNQQGTSETTGEATGESTASDVIASDLKVGYVNSDSLTKNYAFYQDVLKDLESERTRLEKQLESRAQGLQKEIEDFQKTAQNLTLGQARNIEENLQRKQQNLMMQRENFAQTLRMTEAEKTTEVFEKINTFISDYSKEKGYHMIFKFSPSESIWYADERMDVTSDIVDGLNAAYDAEKSAPAKEESTEADSIK</sequence>
<evidence type="ECO:0000256" key="4">
    <source>
        <dbReference type="SAM" id="SignalP"/>
    </source>
</evidence>
<dbReference type="GO" id="GO:0005829">
    <property type="term" value="C:cytosol"/>
    <property type="evidence" value="ECO:0007669"/>
    <property type="project" value="TreeGrafter"/>
</dbReference>
<keyword evidence="6" id="KW-1185">Reference proteome</keyword>
<dbReference type="AlphaFoldDB" id="A0A848J4C0"/>